<dbReference type="InterPro" id="IPR013196">
    <property type="entry name" value="HTH_11"/>
</dbReference>
<feature type="domain" description="WYL" evidence="2">
    <location>
        <begin position="145"/>
        <end position="209"/>
    </location>
</feature>
<dbReference type="InterPro" id="IPR036388">
    <property type="entry name" value="WH-like_DNA-bd_sf"/>
</dbReference>
<dbReference type="PANTHER" id="PTHR34580:SF3">
    <property type="entry name" value="PROTEIN PAFB"/>
    <property type="match status" value="1"/>
</dbReference>
<dbReference type="Pfam" id="PF08279">
    <property type="entry name" value="HTH_11"/>
    <property type="match status" value="1"/>
</dbReference>
<comment type="caution">
    <text evidence="3">The sequence shown here is derived from an EMBL/GenBank/DDBJ whole genome shotgun (WGS) entry which is preliminary data.</text>
</comment>
<protein>
    <submittedName>
        <fullName evidence="3">Helix-turn-helix transcriptional regulator</fullName>
    </submittedName>
</protein>
<dbReference type="Proteomes" id="UP001596356">
    <property type="component" value="Unassembled WGS sequence"/>
</dbReference>
<evidence type="ECO:0000259" key="1">
    <source>
        <dbReference type="Pfam" id="PF08279"/>
    </source>
</evidence>
<sequence>MDETNPTARALRTLQLLQDRPGTTAEELARRLECSERAARRYVSILREAGIPVLATRGRYGGYRLGSGVRLPPVTFTAAEALGLVMAVLDGHHRAGDDTAPVGAALAKVVRAMPASVSGPVERIRRWIAPAPDRSAARPDPATTMELVQAWSEQQVLRIGYRSERGTTWQTDVEPWAVVVRHGRWYLLCRDRRPDAVRAYRVDRITGVHPLGQTYEAPSDIDAVALLEEHLATGWEYDVQVRIHAAADQVRRVLPASSGGLEQLADDLTQLSATTGNPYMYAELLACLPWPFEVVGGPEVRSAVREVGRRLVASTTP</sequence>
<dbReference type="RefSeq" id="WP_377820184.1">
    <property type="nucleotide sequence ID" value="NZ_JBHSWJ010000002.1"/>
</dbReference>
<dbReference type="PIRSF" id="PIRSF016838">
    <property type="entry name" value="PafC"/>
    <property type="match status" value="1"/>
</dbReference>
<reference evidence="4" key="1">
    <citation type="journal article" date="2019" name="Int. J. Syst. Evol. Microbiol.">
        <title>The Global Catalogue of Microorganisms (GCM) 10K type strain sequencing project: providing services to taxonomists for standard genome sequencing and annotation.</title>
        <authorList>
            <consortium name="The Broad Institute Genomics Platform"/>
            <consortium name="The Broad Institute Genome Sequencing Center for Infectious Disease"/>
            <person name="Wu L."/>
            <person name="Ma J."/>
        </authorList>
    </citation>
    <scope>NUCLEOTIDE SEQUENCE [LARGE SCALE GENOMIC DNA]</scope>
    <source>
        <strain evidence="4">NBRC 106593</strain>
    </source>
</reference>
<dbReference type="InterPro" id="IPR051534">
    <property type="entry name" value="CBASS_pafABC_assoc_protein"/>
</dbReference>
<accession>A0ABW2APL9</accession>
<dbReference type="InterPro" id="IPR011991">
    <property type="entry name" value="ArsR-like_HTH"/>
</dbReference>
<evidence type="ECO:0000313" key="4">
    <source>
        <dbReference type="Proteomes" id="UP001596356"/>
    </source>
</evidence>
<dbReference type="PROSITE" id="PS52050">
    <property type="entry name" value="WYL"/>
    <property type="match status" value="1"/>
</dbReference>
<dbReference type="InterPro" id="IPR036390">
    <property type="entry name" value="WH_DNA-bd_sf"/>
</dbReference>
<gene>
    <name evidence="3" type="ORF">ACFQBT_02150</name>
</gene>
<evidence type="ECO:0000259" key="2">
    <source>
        <dbReference type="Pfam" id="PF13280"/>
    </source>
</evidence>
<dbReference type="SUPFAM" id="SSF46785">
    <property type="entry name" value="Winged helix' DNA-binding domain"/>
    <property type="match status" value="1"/>
</dbReference>
<organism evidence="3 4">
    <name type="scientific">Branchiibius cervicis</name>
    <dbReference type="NCBI Taxonomy" id="908252"/>
    <lineage>
        <taxon>Bacteria</taxon>
        <taxon>Bacillati</taxon>
        <taxon>Actinomycetota</taxon>
        <taxon>Actinomycetes</taxon>
        <taxon>Micrococcales</taxon>
        <taxon>Dermacoccaceae</taxon>
        <taxon>Branchiibius</taxon>
    </lineage>
</organism>
<evidence type="ECO:0000313" key="3">
    <source>
        <dbReference type="EMBL" id="MFC6712715.1"/>
    </source>
</evidence>
<dbReference type="EMBL" id="JBHSWJ010000002">
    <property type="protein sequence ID" value="MFC6712715.1"/>
    <property type="molecule type" value="Genomic_DNA"/>
</dbReference>
<dbReference type="Pfam" id="PF13280">
    <property type="entry name" value="WYL"/>
    <property type="match status" value="1"/>
</dbReference>
<feature type="domain" description="Helix-turn-helix type 11" evidence="1">
    <location>
        <begin position="9"/>
        <end position="64"/>
    </location>
</feature>
<dbReference type="InterPro" id="IPR028349">
    <property type="entry name" value="PafC-like"/>
</dbReference>
<dbReference type="InterPro" id="IPR026881">
    <property type="entry name" value="WYL_dom"/>
</dbReference>
<name>A0ABW2APL9_9MICO</name>
<dbReference type="CDD" id="cd00090">
    <property type="entry name" value="HTH_ARSR"/>
    <property type="match status" value="1"/>
</dbReference>
<dbReference type="PANTHER" id="PTHR34580">
    <property type="match status" value="1"/>
</dbReference>
<keyword evidence="4" id="KW-1185">Reference proteome</keyword>
<dbReference type="Gene3D" id="1.10.10.10">
    <property type="entry name" value="Winged helix-like DNA-binding domain superfamily/Winged helix DNA-binding domain"/>
    <property type="match status" value="1"/>
</dbReference>
<proteinExistence type="predicted"/>